<dbReference type="SUPFAM" id="SSF49464">
    <property type="entry name" value="Carboxypeptidase regulatory domain-like"/>
    <property type="match status" value="1"/>
</dbReference>
<dbReference type="Proteomes" id="UP001597062">
    <property type="component" value="Unassembled WGS sequence"/>
</dbReference>
<evidence type="ECO:0000256" key="2">
    <source>
        <dbReference type="PROSITE-ProRule" id="PRU01360"/>
    </source>
</evidence>
<protein>
    <submittedName>
        <fullName evidence="5">SusC/RagA family TonB-linked outer membrane protein</fullName>
    </submittedName>
</protein>
<dbReference type="InterPro" id="IPR023997">
    <property type="entry name" value="TonB-dep_OMP_SusC/RagA_CS"/>
</dbReference>
<keyword evidence="2" id="KW-0998">Cell outer membrane</keyword>
<dbReference type="InterPro" id="IPR008969">
    <property type="entry name" value="CarboxyPept-like_regulatory"/>
</dbReference>
<keyword evidence="2" id="KW-0813">Transport</keyword>
<dbReference type="Gene3D" id="2.170.130.10">
    <property type="entry name" value="TonB-dependent receptor, plug domain"/>
    <property type="match status" value="1"/>
</dbReference>
<evidence type="ECO:0000256" key="3">
    <source>
        <dbReference type="SAM" id="SignalP"/>
    </source>
</evidence>
<dbReference type="Pfam" id="PF07715">
    <property type="entry name" value="Plug"/>
    <property type="match status" value="1"/>
</dbReference>
<dbReference type="PANTHER" id="PTHR30069:SF29">
    <property type="entry name" value="HEMOGLOBIN AND HEMOGLOBIN-HAPTOGLOBIN-BINDING PROTEIN 1-RELATED"/>
    <property type="match status" value="1"/>
</dbReference>
<dbReference type="InterPro" id="IPR039426">
    <property type="entry name" value="TonB-dep_rcpt-like"/>
</dbReference>
<dbReference type="InterPro" id="IPR037066">
    <property type="entry name" value="Plug_dom_sf"/>
</dbReference>
<dbReference type="EMBL" id="JBHTJR010000014">
    <property type="protein sequence ID" value="MFD0991862.1"/>
    <property type="molecule type" value="Genomic_DNA"/>
</dbReference>
<proteinExistence type="inferred from homology"/>
<keyword evidence="2" id="KW-1134">Transmembrane beta strand</keyword>
<organism evidence="5 6">
    <name type="scientific">Tenacibaculum geojense</name>
    <dbReference type="NCBI Taxonomy" id="915352"/>
    <lineage>
        <taxon>Bacteria</taxon>
        <taxon>Pseudomonadati</taxon>
        <taxon>Bacteroidota</taxon>
        <taxon>Flavobacteriia</taxon>
        <taxon>Flavobacteriales</taxon>
        <taxon>Flavobacteriaceae</taxon>
        <taxon>Tenacibaculum</taxon>
    </lineage>
</organism>
<feature type="domain" description="TonB-dependent receptor plug" evidence="4">
    <location>
        <begin position="113"/>
        <end position="217"/>
    </location>
</feature>
<keyword evidence="2" id="KW-0812">Transmembrane</keyword>
<evidence type="ECO:0000256" key="1">
    <source>
        <dbReference type="ARBA" id="ARBA00022729"/>
    </source>
</evidence>
<gene>
    <name evidence="5" type="ORF">ACFQ1U_01475</name>
</gene>
<feature type="signal peptide" evidence="3">
    <location>
        <begin position="1"/>
        <end position="18"/>
    </location>
</feature>
<dbReference type="InterPro" id="IPR023996">
    <property type="entry name" value="TonB-dep_OMP_SusC/RagA"/>
</dbReference>
<dbReference type="NCBIfam" id="TIGR04057">
    <property type="entry name" value="SusC_RagA_signa"/>
    <property type="match status" value="1"/>
</dbReference>
<feature type="chain" id="PRO_5046558114" evidence="3">
    <location>
        <begin position="19"/>
        <end position="1013"/>
    </location>
</feature>
<accession>A0ABW3JRD1</accession>
<evidence type="ECO:0000313" key="6">
    <source>
        <dbReference type="Proteomes" id="UP001597062"/>
    </source>
</evidence>
<comment type="caution">
    <text evidence="5">The sequence shown here is derived from an EMBL/GenBank/DDBJ whole genome shotgun (WGS) entry which is preliminary data.</text>
</comment>
<evidence type="ECO:0000259" key="4">
    <source>
        <dbReference type="Pfam" id="PF07715"/>
    </source>
</evidence>
<dbReference type="PANTHER" id="PTHR30069">
    <property type="entry name" value="TONB-DEPENDENT OUTER MEMBRANE RECEPTOR"/>
    <property type="match status" value="1"/>
</dbReference>
<dbReference type="Gene3D" id="2.60.40.1120">
    <property type="entry name" value="Carboxypeptidase-like, regulatory domain"/>
    <property type="match status" value="1"/>
</dbReference>
<name>A0ABW3JRD1_9FLAO</name>
<reference evidence="6" key="1">
    <citation type="journal article" date="2019" name="Int. J. Syst. Evol. Microbiol.">
        <title>The Global Catalogue of Microorganisms (GCM) 10K type strain sequencing project: providing services to taxonomists for standard genome sequencing and annotation.</title>
        <authorList>
            <consortium name="The Broad Institute Genomics Platform"/>
            <consortium name="The Broad Institute Genome Sequencing Center for Infectious Disease"/>
            <person name="Wu L."/>
            <person name="Ma J."/>
        </authorList>
    </citation>
    <scope>NUCLEOTIDE SEQUENCE [LARGE SCALE GENOMIC DNA]</scope>
    <source>
        <strain evidence="6">CCUG 60527</strain>
    </source>
</reference>
<dbReference type="SUPFAM" id="SSF56935">
    <property type="entry name" value="Porins"/>
    <property type="match status" value="1"/>
</dbReference>
<comment type="similarity">
    <text evidence="2">Belongs to the TonB-dependent receptor family.</text>
</comment>
<evidence type="ECO:0000313" key="5">
    <source>
        <dbReference type="EMBL" id="MFD0991862.1"/>
    </source>
</evidence>
<dbReference type="Pfam" id="PF13715">
    <property type="entry name" value="CarbopepD_reg_2"/>
    <property type="match status" value="1"/>
</dbReference>
<dbReference type="RefSeq" id="WP_386104566.1">
    <property type="nucleotide sequence ID" value="NZ_JBHTJR010000014.1"/>
</dbReference>
<dbReference type="InterPro" id="IPR012910">
    <property type="entry name" value="Plug_dom"/>
</dbReference>
<keyword evidence="1 3" id="KW-0732">Signal</keyword>
<dbReference type="PROSITE" id="PS52016">
    <property type="entry name" value="TONB_DEPENDENT_REC_3"/>
    <property type="match status" value="1"/>
</dbReference>
<sequence length="1013" mass="111890">MRKILLLIFSMLTTTLFSQNKNVTGNVTEKSSGDPIPGVTVIVKGSNVGTETDFNGSFQLNNVNPSSILVFSFVGMETKEIKVGLKNALNVVLEQDNQLLNEVVVVGYGTQRKKELTGAVSVVSNEAIEELKPVRVEQALQGQVAGVNITTSSGAPGAASNIRIRGISTNGDNRPLILVDGNRIEDLSVINPSDIQSINILKDATAGIYGVQAANGVILITTKSGRKNSDFKFTFNSYTGLQETTRTIPLLNATEYALLINEAHAANGETLPFSSVNGLGQGTNWQEEVFNTAFINSSDITINKGYENVALSFGASYLDQDGIVGVSKSNFNRFTSKLNITADIIDKLKLTSTVIYTKTNRSGLAENVLGSVLFNALNFDPTLPVTDTNGNYTLTPVIGFGSEVINPLAQINDSFNRTTVHKIAPTIRLNYEVLPGLKAEGRFQYNYATVNTRSFAPEANYGESSTVFDRAINSYVDYKVGYQDFIFDAFLTYEKTINDVHKFNALVGTSVSKAQVENINNKVFEGMPIADFDNPNTESATRVVNVNEEGNIPRNVDGDRLLSYFTRLQYNYEDKYLLSFMIRRDGSSKFGPKNKFGYFPSASVGWVVSEENFLKNDDLVNFLKIRASYGIVGNDRIPAFAYESLLDGEGAYVFDEVVNIGLTPGRLSNPEIRWEKQKPLNIGFDLKVFNKVDFTFDFFRKETEDLLLSPQVSGTLGVGGPGAAAPIVNAGTVVNQGFEFSLAYKNNVSEDFSYAASFNLTSLKNEVLRVNGEGDFLFGGNFGVGGENDISRMQKGFPIGYFHGYKTDGIFQNQTEVNNHANQDNANPGDIRYVDINKDGVINEDDRTYVGDPIPDVTFGVNLSFNYKNFDMSMYGFASIGNDIVRNFDRNLPRTNKPTYYLDRWRGEGTSNTFPRVTTGANNNYLFSDFYVEDGSFFRLQNAQVGYTLDQRLVDQFKLDKLRFYVSVNNLFTLTKYNGYDPNVSNGNPIGDGIDLGFYPTPRTYLFGVNVKF</sequence>
<keyword evidence="2" id="KW-0472">Membrane</keyword>
<dbReference type="NCBIfam" id="TIGR04056">
    <property type="entry name" value="OMP_RagA_SusC"/>
    <property type="match status" value="1"/>
</dbReference>
<keyword evidence="6" id="KW-1185">Reference proteome</keyword>
<comment type="subcellular location">
    <subcellularLocation>
        <location evidence="2">Cell outer membrane</location>
        <topology evidence="2">Multi-pass membrane protein</topology>
    </subcellularLocation>
</comment>